<dbReference type="PANTHER" id="PTHR47506">
    <property type="entry name" value="TRANSCRIPTIONAL REGULATORY PROTEIN"/>
    <property type="match status" value="1"/>
</dbReference>
<keyword evidence="3" id="KW-0804">Transcription</keyword>
<sequence>MIARRGRPPAYDREAALMAIAEAFRLRGYAAASLDEIARAAGMNRPSLFAAFGNKKAMYLAALEDYRRRMKQAVSPALAGEGPLGDALTGFFDAAIGFYGEGTAPGCLVFCTATAEAPADEEIAAALADTISGIEAQLAARIAREAADSEVAGLAQLMVSVLICIAVQARAGADEAALKSFARASVAAALRQAL</sequence>
<proteinExistence type="predicted"/>
<evidence type="ECO:0000256" key="2">
    <source>
        <dbReference type="ARBA" id="ARBA00023125"/>
    </source>
</evidence>
<gene>
    <name evidence="6" type="ORF">SAMN05216452_1416</name>
</gene>
<dbReference type="PROSITE" id="PS50977">
    <property type="entry name" value="HTH_TETR_2"/>
    <property type="match status" value="1"/>
</dbReference>
<evidence type="ECO:0000256" key="1">
    <source>
        <dbReference type="ARBA" id="ARBA00023015"/>
    </source>
</evidence>
<evidence type="ECO:0000256" key="4">
    <source>
        <dbReference type="PROSITE-ProRule" id="PRU00335"/>
    </source>
</evidence>
<dbReference type="InterPro" id="IPR001647">
    <property type="entry name" value="HTH_TetR"/>
</dbReference>
<dbReference type="RefSeq" id="WP_090327777.1">
    <property type="nucleotide sequence ID" value="NZ_FNSL01000001.1"/>
</dbReference>
<protein>
    <submittedName>
        <fullName evidence="6">Transcriptional regulator, TetR family</fullName>
    </submittedName>
</protein>
<keyword evidence="2 4" id="KW-0238">DNA-binding</keyword>
<dbReference type="Gene3D" id="1.10.10.60">
    <property type="entry name" value="Homeodomain-like"/>
    <property type="match status" value="1"/>
</dbReference>
<keyword evidence="7" id="KW-1185">Reference proteome</keyword>
<dbReference type="EMBL" id="FNSL01000001">
    <property type="protein sequence ID" value="SEB46164.1"/>
    <property type="molecule type" value="Genomic_DNA"/>
</dbReference>
<dbReference type="SUPFAM" id="SSF48498">
    <property type="entry name" value="Tetracyclin repressor-like, C-terminal domain"/>
    <property type="match status" value="1"/>
</dbReference>
<evidence type="ECO:0000256" key="3">
    <source>
        <dbReference type="ARBA" id="ARBA00023163"/>
    </source>
</evidence>
<dbReference type="Gene3D" id="1.10.357.10">
    <property type="entry name" value="Tetracycline Repressor, domain 2"/>
    <property type="match status" value="1"/>
</dbReference>
<dbReference type="AlphaFoldDB" id="A0A1H4JIL8"/>
<dbReference type="SUPFAM" id="SSF46689">
    <property type="entry name" value="Homeodomain-like"/>
    <property type="match status" value="1"/>
</dbReference>
<dbReference type="PANTHER" id="PTHR47506:SF1">
    <property type="entry name" value="HTH-TYPE TRANSCRIPTIONAL REGULATOR YJDC"/>
    <property type="match status" value="1"/>
</dbReference>
<keyword evidence="1" id="KW-0805">Transcription regulation</keyword>
<name>A0A1H4JIL8_9HYPH</name>
<evidence type="ECO:0000259" key="5">
    <source>
        <dbReference type="PROSITE" id="PS50977"/>
    </source>
</evidence>
<accession>A0A1H4JIL8</accession>
<dbReference type="InterPro" id="IPR009057">
    <property type="entry name" value="Homeodomain-like_sf"/>
</dbReference>
<reference evidence="7" key="1">
    <citation type="submission" date="2016-10" db="EMBL/GenBank/DDBJ databases">
        <authorList>
            <person name="Varghese N."/>
            <person name="Submissions S."/>
        </authorList>
    </citation>
    <scope>NUCLEOTIDE SEQUENCE [LARGE SCALE GENOMIC DNA]</scope>
    <source>
        <strain evidence="7">ES.061</strain>
    </source>
</reference>
<dbReference type="Proteomes" id="UP000199064">
    <property type="component" value="Unassembled WGS sequence"/>
</dbReference>
<feature type="DNA-binding region" description="H-T-H motif" evidence="4">
    <location>
        <begin position="33"/>
        <end position="52"/>
    </location>
</feature>
<dbReference type="GO" id="GO:0003677">
    <property type="term" value="F:DNA binding"/>
    <property type="evidence" value="ECO:0007669"/>
    <property type="project" value="UniProtKB-UniRule"/>
</dbReference>
<dbReference type="Pfam" id="PF00440">
    <property type="entry name" value="TetR_N"/>
    <property type="match status" value="1"/>
</dbReference>
<organism evidence="6 7">
    <name type="scientific">Nitratireductor aquibiodomus</name>
    <dbReference type="NCBI Taxonomy" id="204799"/>
    <lineage>
        <taxon>Bacteria</taxon>
        <taxon>Pseudomonadati</taxon>
        <taxon>Pseudomonadota</taxon>
        <taxon>Alphaproteobacteria</taxon>
        <taxon>Hyphomicrobiales</taxon>
        <taxon>Phyllobacteriaceae</taxon>
        <taxon>Nitratireductor</taxon>
    </lineage>
</organism>
<dbReference type="InterPro" id="IPR036271">
    <property type="entry name" value="Tet_transcr_reg_TetR-rel_C_sf"/>
</dbReference>
<evidence type="ECO:0000313" key="6">
    <source>
        <dbReference type="EMBL" id="SEB46164.1"/>
    </source>
</evidence>
<feature type="domain" description="HTH tetR-type" evidence="5">
    <location>
        <begin position="10"/>
        <end position="70"/>
    </location>
</feature>
<evidence type="ECO:0000313" key="7">
    <source>
        <dbReference type="Proteomes" id="UP000199064"/>
    </source>
</evidence>